<feature type="transmembrane region" description="Helical" evidence="8">
    <location>
        <begin position="78"/>
        <end position="98"/>
    </location>
</feature>
<keyword evidence="5 8" id="KW-0812">Transmembrane</keyword>
<evidence type="ECO:0000256" key="6">
    <source>
        <dbReference type="ARBA" id="ARBA00022989"/>
    </source>
</evidence>
<name>A0ABS5DSI8_9BURK</name>
<feature type="transmembrane region" description="Helical" evidence="8">
    <location>
        <begin position="119"/>
        <end position="138"/>
    </location>
</feature>
<feature type="transmembrane region" description="Helical" evidence="8">
    <location>
        <begin position="144"/>
        <end position="164"/>
    </location>
</feature>
<accession>A0ABS5DSI8</accession>
<evidence type="ECO:0000313" key="10">
    <source>
        <dbReference type="EMBL" id="MBQ0934107.1"/>
    </source>
</evidence>
<feature type="transmembrane region" description="Helical" evidence="8">
    <location>
        <begin position="12"/>
        <end position="31"/>
    </location>
</feature>
<comment type="function">
    <text evidence="1">May be specifically involved in the processing, transport, and/or maturation of the MADH beta-subunit.</text>
</comment>
<sequence>MATPTLDAVDPLLVWIPAAWLAALFAHAGLSKLLDSPMFLQHLGAYRVPDRALGLLQHGLPLAELAVAALLLSPWRSLGSLGAAGLLATYAAAMATHLRAGRRLDCGCGGEPLPLSWALVGRNLGLMALAVAASLTPADRTMTLADHAVTAAAVLLGSLLWAAFHQVLRQQRPTRFVEKH</sequence>
<keyword evidence="11" id="KW-1185">Reference proteome</keyword>
<dbReference type="Pfam" id="PF07291">
    <property type="entry name" value="MauE"/>
    <property type="match status" value="1"/>
</dbReference>
<comment type="subcellular location">
    <subcellularLocation>
        <location evidence="2">Membrane</location>
        <topology evidence="2">Multi-pass membrane protein</topology>
    </subcellularLocation>
</comment>
<evidence type="ECO:0000259" key="9">
    <source>
        <dbReference type="Pfam" id="PF07291"/>
    </source>
</evidence>
<evidence type="ECO:0000256" key="5">
    <source>
        <dbReference type="ARBA" id="ARBA00022692"/>
    </source>
</evidence>
<dbReference type="InterPro" id="IPR009908">
    <property type="entry name" value="Methylamine_util_MauE"/>
</dbReference>
<comment type="caution">
    <text evidence="10">The sequence shown here is derived from an EMBL/GenBank/DDBJ whole genome shotgun (WGS) entry which is preliminary data.</text>
</comment>
<reference evidence="10 11" key="1">
    <citation type="submission" date="2021-04" db="EMBL/GenBank/DDBJ databases">
        <title>The genome sequence of type strain Ideonella paludis KCTC 32238.</title>
        <authorList>
            <person name="Liu Y."/>
        </authorList>
    </citation>
    <scope>NUCLEOTIDE SEQUENCE [LARGE SCALE GENOMIC DNA]</scope>
    <source>
        <strain evidence="10 11">KCTC 32238</strain>
    </source>
</reference>
<comment type="pathway">
    <text evidence="3">One-carbon metabolism; methylamine degradation.</text>
</comment>
<evidence type="ECO:0000256" key="3">
    <source>
        <dbReference type="ARBA" id="ARBA00004856"/>
    </source>
</evidence>
<proteinExistence type="predicted"/>
<evidence type="ECO:0000256" key="8">
    <source>
        <dbReference type="SAM" id="Phobius"/>
    </source>
</evidence>
<keyword evidence="7 8" id="KW-0472">Membrane</keyword>
<organism evidence="10 11">
    <name type="scientific">Ideonella paludis</name>
    <dbReference type="NCBI Taxonomy" id="1233411"/>
    <lineage>
        <taxon>Bacteria</taxon>
        <taxon>Pseudomonadati</taxon>
        <taxon>Pseudomonadota</taxon>
        <taxon>Betaproteobacteria</taxon>
        <taxon>Burkholderiales</taxon>
        <taxon>Sphaerotilaceae</taxon>
        <taxon>Ideonella</taxon>
    </lineage>
</organism>
<evidence type="ECO:0000256" key="4">
    <source>
        <dbReference type="ARBA" id="ARBA00019078"/>
    </source>
</evidence>
<dbReference type="RefSeq" id="WP_210805666.1">
    <property type="nucleotide sequence ID" value="NZ_JAGQDG010000001.1"/>
</dbReference>
<evidence type="ECO:0000313" key="11">
    <source>
        <dbReference type="Proteomes" id="UP000672097"/>
    </source>
</evidence>
<evidence type="ECO:0000256" key="1">
    <source>
        <dbReference type="ARBA" id="ARBA00003475"/>
    </source>
</evidence>
<evidence type="ECO:0000256" key="2">
    <source>
        <dbReference type="ARBA" id="ARBA00004141"/>
    </source>
</evidence>
<evidence type="ECO:0000256" key="7">
    <source>
        <dbReference type="ARBA" id="ARBA00023136"/>
    </source>
</evidence>
<dbReference type="Proteomes" id="UP000672097">
    <property type="component" value="Unassembled WGS sequence"/>
</dbReference>
<dbReference type="EMBL" id="JAGQDG010000001">
    <property type="protein sequence ID" value="MBQ0934107.1"/>
    <property type="molecule type" value="Genomic_DNA"/>
</dbReference>
<feature type="domain" description="Methylamine utilisation protein MauE" evidence="9">
    <location>
        <begin position="12"/>
        <end position="133"/>
    </location>
</feature>
<keyword evidence="6 8" id="KW-1133">Transmembrane helix</keyword>
<gene>
    <name evidence="10" type="ORF">KAK11_02120</name>
</gene>
<protein>
    <recommendedName>
        <fullName evidence="4">Methylamine utilization protein MauE</fullName>
    </recommendedName>
</protein>